<feature type="domain" description="MacB-like periplasmic core" evidence="8">
    <location>
        <begin position="440"/>
        <end position="640"/>
    </location>
</feature>
<sequence length="798" mass="86181">MWFSYLKTAWRSIRSHALFSSINIFGLAAGLSVCLLVMALIWDQVQYDRFHPERDRIVRVLSQEVRAEGGTSSLRAAAPAPLAEAMDEQIPAVEQTTRIGQIRTLAFTGENGVTTNGLYAEPSFFDVFGFEMKEGGDPRKVLQQPGQILLKEELAEKLFGGASAIGQHVTLENHSTFTVAGIVAEPPGETHLTFDMLASFATLRDLERGSQAEDWRNTWTFAVYARIDDAASLAGIESLLSEISDQRYDGREVRIDFFVQKLGDIALGPQLSNEIASYSLSGTIVYILAGLALLVMLAAGFNYVSLSVARAMSRSQEIGVRKTTGARRGQIVTQLLAEAVMIAILALGLGYVLLAWLLPAFNHLGPMQMMGIEVSRSTLLDPTLIAIFAGFTVITGLVAGLYPALRLSRVQPAEILSSSPGNSMGSSSRLRTGLAGVQFALAIVFVSVAALLAWQVDYMTAKDYGFKTADRLVVDIDGRSIETLRSELAQASAVEAVTLTSAYPVSGSLTGADLKHGDAVPLDSYVYAIDAAFTEVLGIEVAAGRSFSREQDPDSSSAILINEVAASRLGFTNPAEAVGAMVSFADARREVAGVVEDYHFDFMTDPIEPIVLYTGPSRFRQAIVKARPGRMEEAASQVEAIWTDLKPLHASTVTPLAELVYDNPMHRAMRDASSIVGLVSLFAMLISSLGLFGTAVHMVERRRKEVGVRKALGATRAMLVWLLTRRYVLLLAGTSAVALPVAWYLNRTWMQTFAYHVPVSPWLLGGCALGLGAVALAIVATQTVRASSTDPAAVLRTE</sequence>
<dbReference type="PANTHER" id="PTHR30572">
    <property type="entry name" value="MEMBRANE COMPONENT OF TRANSPORTER-RELATED"/>
    <property type="match status" value="1"/>
</dbReference>
<keyword evidence="2" id="KW-1003">Cell membrane</keyword>
<feature type="transmembrane region" description="Helical" evidence="6">
    <location>
        <begin position="433"/>
        <end position="454"/>
    </location>
</feature>
<reference evidence="9 10" key="1">
    <citation type="submission" date="2017-10" db="EMBL/GenBank/DDBJ databases">
        <title>Draft genome of Longibacter Salinarum.</title>
        <authorList>
            <person name="Goh K.M."/>
            <person name="Shamsir M.S."/>
            <person name="Lim S.W."/>
        </authorList>
    </citation>
    <scope>NUCLEOTIDE SEQUENCE [LARGE SCALE GENOMIC DNA]</scope>
    <source>
        <strain evidence="9 10">KCTC 52045</strain>
    </source>
</reference>
<evidence type="ECO:0008006" key="11">
    <source>
        <dbReference type="Google" id="ProtNLM"/>
    </source>
</evidence>
<feature type="domain" description="ABC3 transporter permease C-terminal" evidence="7">
    <location>
        <begin position="678"/>
        <end position="791"/>
    </location>
</feature>
<dbReference type="InterPro" id="IPR003838">
    <property type="entry name" value="ABC3_permease_C"/>
</dbReference>
<dbReference type="InterPro" id="IPR025857">
    <property type="entry name" value="MacB_PCD"/>
</dbReference>
<evidence type="ECO:0000256" key="5">
    <source>
        <dbReference type="ARBA" id="ARBA00023136"/>
    </source>
</evidence>
<evidence type="ECO:0000259" key="7">
    <source>
        <dbReference type="Pfam" id="PF02687"/>
    </source>
</evidence>
<feature type="transmembrane region" description="Helical" evidence="6">
    <location>
        <begin position="21"/>
        <end position="42"/>
    </location>
</feature>
<comment type="subcellular location">
    <subcellularLocation>
        <location evidence="1">Cell membrane</location>
        <topology evidence="1">Multi-pass membrane protein</topology>
    </subcellularLocation>
</comment>
<dbReference type="OrthoDB" id="5933722at2"/>
<feature type="transmembrane region" description="Helical" evidence="6">
    <location>
        <begin position="335"/>
        <end position="359"/>
    </location>
</feature>
<feature type="domain" description="ABC3 transporter permease C-terminal" evidence="7">
    <location>
        <begin position="291"/>
        <end position="412"/>
    </location>
</feature>
<evidence type="ECO:0000256" key="4">
    <source>
        <dbReference type="ARBA" id="ARBA00022989"/>
    </source>
</evidence>
<feature type="transmembrane region" description="Helical" evidence="6">
    <location>
        <begin position="675"/>
        <end position="699"/>
    </location>
</feature>
<evidence type="ECO:0000256" key="2">
    <source>
        <dbReference type="ARBA" id="ARBA00022475"/>
    </source>
</evidence>
<dbReference type="Proteomes" id="UP000220102">
    <property type="component" value="Unassembled WGS sequence"/>
</dbReference>
<evidence type="ECO:0000256" key="6">
    <source>
        <dbReference type="SAM" id="Phobius"/>
    </source>
</evidence>
<keyword evidence="10" id="KW-1185">Reference proteome</keyword>
<gene>
    <name evidence="9" type="ORF">CRI94_16570</name>
</gene>
<comment type="caution">
    <text evidence="9">The sequence shown here is derived from an EMBL/GenBank/DDBJ whole genome shotgun (WGS) entry which is preliminary data.</text>
</comment>
<dbReference type="GO" id="GO:0022857">
    <property type="term" value="F:transmembrane transporter activity"/>
    <property type="evidence" value="ECO:0007669"/>
    <property type="project" value="TreeGrafter"/>
</dbReference>
<feature type="domain" description="MacB-like periplasmic core" evidence="8">
    <location>
        <begin position="20"/>
        <end position="239"/>
    </location>
</feature>
<proteinExistence type="predicted"/>
<dbReference type="Pfam" id="PF02687">
    <property type="entry name" value="FtsX"/>
    <property type="match status" value="2"/>
</dbReference>
<feature type="transmembrane region" description="Helical" evidence="6">
    <location>
        <begin position="762"/>
        <end position="780"/>
    </location>
</feature>
<feature type="transmembrane region" description="Helical" evidence="6">
    <location>
        <begin position="379"/>
        <end position="402"/>
    </location>
</feature>
<dbReference type="GO" id="GO:0005886">
    <property type="term" value="C:plasma membrane"/>
    <property type="evidence" value="ECO:0007669"/>
    <property type="project" value="UniProtKB-SubCell"/>
</dbReference>
<dbReference type="PANTHER" id="PTHR30572:SF18">
    <property type="entry name" value="ABC-TYPE MACROLIDE FAMILY EXPORT SYSTEM PERMEASE COMPONENT 2"/>
    <property type="match status" value="1"/>
</dbReference>
<evidence type="ECO:0000259" key="8">
    <source>
        <dbReference type="Pfam" id="PF12704"/>
    </source>
</evidence>
<dbReference type="RefSeq" id="WP_098078773.1">
    <property type="nucleotide sequence ID" value="NZ_PDEQ01000011.1"/>
</dbReference>
<evidence type="ECO:0000256" key="1">
    <source>
        <dbReference type="ARBA" id="ARBA00004651"/>
    </source>
</evidence>
<dbReference type="Pfam" id="PF12704">
    <property type="entry name" value="MacB_PCD"/>
    <property type="match status" value="2"/>
</dbReference>
<dbReference type="EMBL" id="PDEQ01000011">
    <property type="protein sequence ID" value="PEN11200.1"/>
    <property type="molecule type" value="Genomic_DNA"/>
</dbReference>
<protein>
    <recommendedName>
        <fullName evidence="11">Cell division protein FtsX</fullName>
    </recommendedName>
</protein>
<keyword evidence="4 6" id="KW-1133">Transmembrane helix</keyword>
<keyword evidence="3 6" id="KW-0812">Transmembrane</keyword>
<keyword evidence="5 6" id="KW-0472">Membrane</keyword>
<feature type="transmembrane region" description="Helical" evidence="6">
    <location>
        <begin position="719"/>
        <end position="742"/>
    </location>
</feature>
<evidence type="ECO:0000256" key="3">
    <source>
        <dbReference type="ARBA" id="ARBA00022692"/>
    </source>
</evidence>
<evidence type="ECO:0000313" key="9">
    <source>
        <dbReference type="EMBL" id="PEN11200.1"/>
    </source>
</evidence>
<accession>A0A2A8CTY2</accession>
<dbReference type="InterPro" id="IPR050250">
    <property type="entry name" value="Macrolide_Exporter_MacB"/>
</dbReference>
<name>A0A2A8CTY2_9BACT</name>
<dbReference type="AlphaFoldDB" id="A0A2A8CTY2"/>
<evidence type="ECO:0000313" key="10">
    <source>
        <dbReference type="Proteomes" id="UP000220102"/>
    </source>
</evidence>
<organism evidence="9 10">
    <name type="scientific">Longibacter salinarum</name>
    <dbReference type="NCBI Taxonomy" id="1850348"/>
    <lineage>
        <taxon>Bacteria</taxon>
        <taxon>Pseudomonadati</taxon>
        <taxon>Rhodothermota</taxon>
        <taxon>Rhodothermia</taxon>
        <taxon>Rhodothermales</taxon>
        <taxon>Salisaetaceae</taxon>
        <taxon>Longibacter</taxon>
    </lineage>
</organism>
<feature type="transmembrane region" description="Helical" evidence="6">
    <location>
        <begin position="284"/>
        <end position="304"/>
    </location>
</feature>